<organism evidence="2 3">
    <name type="scientific">Hermanssonia centrifuga</name>
    <dbReference type="NCBI Taxonomy" id="98765"/>
    <lineage>
        <taxon>Eukaryota</taxon>
        <taxon>Fungi</taxon>
        <taxon>Dikarya</taxon>
        <taxon>Basidiomycota</taxon>
        <taxon>Agaricomycotina</taxon>
        <taxon>Agaricomycetes</taxon>
        <taxon>Polyporales</taxon>
        <taxon>Meruliaceae</taxon>
        <taxon>Hermanssonia</taxon>
    </lineage>
</organism>
<keyword evidence="3" id="KW-1185">Reference proteome</keyword>
<accession>A0A2R6RVT8</accession>
<protein>
    <submittedName>
        <fullName evidence="2">Uncharacterized protein</fullName>
    </submittedName>
</protein>
<feature type="compositionally biased region" description="Polar residues" evidence="1">
    <location>
        <begin position="15"/>
        <end position="27"/>
    </location>
</feature>
<gene>
    <name evidence="2" type="ORF">PHLCEN_2v1805</name>
</gene>
<dbReference type="Proteomes" id="UP000186601">
    <property type="component" value="Unassembled WGS sequence"/>
</dbReference>
<evidence type="ECO:0000313" key="2">
    <source>
        <dbReference type="EMBL" id="PSS34137.1"/>
    </source>
</evidence>
<comment type="caution">
    <text evidence="2">The sequence shown here is derived from an EMBL/GenBank/DDBJ whole genome shotgun (WGS) entry which is preliminary data.</text>
</comment>
<dbReference type="AlphaFoldDB" id="A0A2R6RVT8"/>
<sequence>MFWARKTGAEPFSSRGGSLPSSETENSPWPVDVAPYTVIALPLNNRVADAPFTLVRLVLKLIRN</sequence>
<evidence type="ECO:0000313" key="3">
    <source>
        <dbReference type="Proteomes" id="UP000186601"/>
    </source>
</evidence>
<reference evidence="2 3" key="1">
    <citation type="submission" date="2018-02" db="EMBL/GenBank/DDBJ databases">
        <title>Genome sequence of the basidiomycete white-rot fungus Phlebia centrifuga.</title>
        <authorList>
            <person name="Granchi Z."/>
            <person name="Peng M."/>
            <person name="de Vries R.P."/>
            <person name="Hilden K."/>
            <person name="Makela M.R."/>
            <person name="Grigoriev I."/>
            <person name="Riley R."/>
        </authorList>
    </citation>
    <scope>NUCLEOTIDE SEQUENCE [LARGE SCALE GENOMIC DNA]</scope>
    <source>
        <strain evidence="2 3">FBCC195</strain>
    </source>
</reference>
<feature type="region of interest" description="Disordered" evidence="1">
    <location>
        <begin position="1"/>
        <end position="27"/>
    </location>
</feature>
<evidence type="ECO:0000256" key="1">
    <source>
        <dbReference type="SAM" id="MobiDB-lite"/>
    </source>
</evidence>
<name>A0A2R6RVT8_9APHY</name>
<dbReference type="EMBL" id="MLYV02000149">
    <property type="protein sequence ID" value="PSS34137.1"/>
    <property type="molecule type" value="Genomic_DNA"/>
</dbReference>
<proteinExistence type="predicted"/>